<protein>
    <recommendedName>
        <fullName evidence="4">WxL domain surface cell wall-binding</fullName>
    </recommendedName>
</protein>
<evidence type="ECO:0000313" key="3">
    <source>
        <dbReference type="Proteomes" id="UP001500466"/>
    </source>
</evidence>
<evidence type="ECO:0008006" key="4">
    <source>
        <dbReference type="Google" id="ProtNLM"/>
    </source>
</evidence>
<gene>
    <name evidence="2" type="ORF">GCM10023205_30360</name>
</gene>
<proteinExistence type="predicted"/>
<evidence type="ECO:0000256" key="1">
    <source>
        <dbReference type="SAM" id="SignalP"/>
    </source>
</evidence>
<sequence length="525" mass="52105">MFESRKKVSAGLGAVVIAGSAGLVAVAPAATAATATYQVHCALPAGQPPVDGSQSVTVDLSPASSAPGGSIEATVTLGPSPATSPVPLTGVDMTPSITFAQSGGAGGQVTVTGPTIKADIPGAPTPISTPPYKGTFTVPAGAAGLVNLVPVKTVTKTVTPFGTFETTCDVTGGTDVVASYTAKQPPADPTLVASPGSVEQNSQLGLSGTKWEGNVTKVSLCDAGGANCQALPAQLYSLNVANGNLTGGVQIVDQVPPGTYTVKVESDAPQSKTSNSFTVTGVPPVTASASPSSGDLGQATVVSGDNWVKSGNVTLQGQKSDGTATTDAPVTVATDANGHFSSPYTVNDKNTAKINVSGGGKSANAAYTPKFGQQLGQDASGTVNSGGLSFQQAAAGIQLSPITLNGKPQTMTGALNQVAVQDFRGDVLGWDLTGQITDFTNPEKGGVIPANSFSWKPACAVTNPASPSQVVTGSEGNVGLLCKQNANAPGVVSGGEFTADASTKLAVPAWQLSGTYTATLTLTLI</sequence>
<feature type="chain" id="PRO_5046257420" description="WxL domain surface cell wall-binding" evidence="1">
    <location>
        <begin position="33"/>
        <end position="525"/>
    </location>
</feature>
<dbReference type="EMBL" id="BAABHS010000009">
    <property type="protein sequence ID" value="GAA4964231.1"/>
    <property type="molecule type" value="Genomic_DNA"/>
</dbReference>
<keyword evidence="1" id="KW-0732">Signal</keyword>
<dbReference type="Proteomes" id="UP001500466">
    <property type="component" value="Unassembled WGS sequence"/>
</dbReference>
<reference evidence="3" key="1">
    <citation type="journal article" date="2019" name="Int. J. Syst. Evol. Microbiol.">
        <title>The Global Catalogue of Microorganisms (GCM) 10K type strain sequencing project: providing services to taxonomists for standard genome sequencing and annotation.</title>
        <authorList>
            <consortium name="The Broad Institute Genomics Platform"/>
            <consortium name="The Broad Institute Genome Sequencing Center for Infectious Disease"/>
            <person name="Wu L."/>
            <person name="Ma J."/>
        </authorList>
    </citation>
    <scope>NUCLEOTIDE SEQUENCE [LARGE SCALE GENOMIC DNA]</scope>
    <source>
        <strain evidence="3">JCM 17986</strain>
    </source>
</reference>
<evidence type="ECO:0000313" key="2">
    <source>
        <dbReference type="EMBL" id="GAA4964231.1"/>
    </source>
</evidence>
<keyword evidence="3" id="KW-1185">Reference proteome</keyword>
<comment type="caution">
    <text evidence="2">The sequence shown here is derived from an EMBL/GenBank/DDBJ whole genome shotgun (WGS) entry which is preliminary data.</text>
</comment>
<organism evidence="2 3">
    <name type="scientific">Yinghuangia aomiensis</name>
    <dbReference type="NCBI Taxonomy" id="676205"/>
    <lineage>
        <taxon>Bacteria</taxon>
        <taxon>Bacillati</taxon>
        <taxon>Actinomycetota</taxon>
        <taxon>Actinomycetes</taxon>
        <taxon>Kitasatosporales</taxon>
        <taxon>Streptomycetaceae</taxon>
        <taxon>Yinghuangia</taxon>
    </lineage>
</organism>
<name>A0ABP9H8T7_9ACTN</name>
<feature type="signal peptide" evidence="1">
    <location>
        <begin position="1"/>
        <end position="32"/>
    </location>
</feature>
<accession>A0ABP9H8T7</accession>
<dbReference type="RefSeq" id="WP_345675975.1">
    <property type="nucleotide sequence ID" value="NZ_BAABHS010000009.1"/>
</dbReference>